<evidence type="ECO:0000256" key="1">
    <source>
        <dbReference type="SAM" id="SignalP"/>
    </source>
</evidence>
<keyword evidence="3" id="KW-1185">Reference proteome</keyword>
<dbReference type="NCBIfam" id="NF035944">
    <property type="entry name" value="PEPxxWA-CTERM"/>
    <property type="match status" value="1"/>
</dbReference>
<evidence type="ECO:0000313" key="2">
    <source>
        <dbReference type="EMBL" id="TPE63703.1"/>
    </source>
</evidence>
<organism evidence="2 3">
    <name type="scientific">Sandaracinobacter neustonicus</name>
    <dbReference type="NCBI Taxonomy" id="1715348"/>
    <lineage>
        <taxon>Bacteria</taxon>
        <taxon>Pseudomonadati</taxon>
        <taxon>Pseudomonadota</taxon>
        <taxon>Alphaproteobacteria</taxon>
        <taxon>Sphingomonadales</taxon>
        <taxon>Sphingosinicellaceae</taxon>
        <taxon>Sandaracinobacter</taxon>
    </lineage>
</organism>
<evidence type="ECO:0000313" key="3">
    <source>
        <dbReference type="Proteomes" id="UP000319897"/>
    </source>
</evidence>
<feature type="signal peptide" evidence="1">
    <location>
        <begin position="1"/>
        <end position="23"/>
    </location>
</feature>
<keyword evidence="1" id="KW-0732">Signal</keyword>
<proteinExistence type="predicted"/>
<sequence length="183" mass="19243">MVAAVGMRCVALFAAGLAAPVLAADPPGTGPVFVYKLTGSGFADIVFSLRAWPEIPYYVEGASFSTSTVPMTGTSAGRGTAMFMTKAYHGGIAIFDDDAQKFIVETAGFELFAGPLSAPEMMTGEFPMFDRYTEAEYHLSVTLRQVGETPAVPEPASWALMITGIGLTGCALRRRRAAALATG</sequence>
<dbReference type="Proteomes" id="UP000319897">
    <property type="component" value="Unassembled WGS sequence"/>
</dbReference>
<comment type="caution">
    <text evidence="2">The sequence shown here is derived from an EMBL/GenBank/DDBJ whole genome shotgun (WGS) entry which is preliminary data.</text>
</comment>
<protein>
    <submittedName>
        <fullName evidence="2">PEP-CTERM sorting domain-containing protein</fullName>
    </submittedName>
</protein>
<reference evidence="2 3" key="1">
    <citation type="submission" date="2019-06" db="EMBL/GenBank/DDBJ databases">
        <authorList>
            <person name="Lee I."/>
            <person name="Jang G.I."/>
            <person name="Hwang C.Y."/>
        </authorList>
    </citation>
    <scope>NUCLEOTIDE SEQUENCE [LARGE SCALE GENOMIC DNA]</scope>
    <source>
        <strain evidence="2 3">PAMC 28131</strain>
    </source>
</reference>
<dbReference type="InterPro" id="IPR013424">
    <property type="entry name" value="Ice-binding_C"/>
</dbReference>
<gene>
    <name evidence="2" type="ORF">FJQ54_02285</name>
</gene>
<dbReference type="EMBL" id="VFSU01000011">
    <property type="protein sequence ID" value="TPE63703.1"/>
    <property type="molecule type" value="Genomic_DNA"/>
</dbReference>
<dbReference type="OrthoDB" id="7571274at2"/>
<dbReference type="AlphaFoldDB" id="A0A501XTL5"/>
<name>A0A501XTL5_9SPHN</name>
<feature type="chain" id="PRO_5021291876" evidence="1">
    <location>
        <begin position="24"/>
        <end position="183"/>
    </location>
</feature>
<accession>A0A501XTL5</accession>
<dbReference type="NCBIfam" id="TIGR02595">
    <property type="entry name" value="PEP_CTERM"/>
    <property type="match status" value="1"/>
</dbReference>